<feature type="short sequence motif" description="Important for interaction with partner proteins" evidence="2">
    <location>
        <begin position="146"/>
        <end position="151"/>
    </location>
</feature>
<reference evidence="5 6" key="1">
    <citation type="submission" date="2020-04" db="EMBL/GenBank/DDBJ databases">
        <authorList>
            <person name="Hitch T.C.A."/>
            <person name="Wylensek D."/>
            <person name="Clavel T."/>
        </authorList>
    </citation>
    <scope>NUCLEOTIDE SEQUENCE [LARGE SCALE GENOMIC DNA]</scope>
    <source>
        <strain evidence="5 6">PG-130-P53-12</strain>
    </source>
</reference>
<keyword evidence="6" id="KW-1185">Reference proteome</keyword>
<comment type="caution">
    <text evidence="5">The sequence shown here is derived from an EMBL/GenBank/DDBJ whole genome shotgun (WGS) entry which is preliminary data.</text>
</comment>
<evidence type="ECO:0000313" key="6">
    <source>
        <dbReference type="Proteomes" id="UP000543804"/>
    </source>
</evidence>
<organism evidence="5 6">
    <name type="scientific">Selenomonas bovis</name>
    <dbReference type="NCBI Taxonomy" id="416586"/>
    <lineage>
        <taxon>Bacteria</taxon>
        <taxon>Bacillati</taxon>
        <taxon>Bacillota</taxon>
        <taxon>Negativicutes</taxon>
        <taxon>Selenomonadales</taxon>
        <taxon>Selenomonadaceae</taxon>
        <taxon>Selenomonas</taxon>
    </lineage>
</organism>
<sequence>MNKVILAGRLTRDPEVRYTQSGKAVASFTLAVDRRFGRRNAEANGQPTADFIPIVVWERLAEVCGNNLIKGSQVLVEGRMQVRSYDAQDGSKRYVTEVVANEVEFMGSRPQREGGAPMPQGGYQQSAAPQQQAPQANNSFGPSIPDEEIPF</sequence>
<dbReference type="AlphaFoldDB" id="A0A848BE28"/>
<gene>
    <name evidence="5" type="ORF">HF878_07345</name>
</gene>
<dbReference type="SUPFAM" id="SSF50249">
    <property type="entry name" value="Nucleic acid-binding proteins"/>
    <property type="match status" value="1"/>
</dbReference>
<comment type="subunit">
    <text evidence="2">Homotetramer.</text>
</comment>
<dbReference type="GO" id="GO:0006310">
    <property type="term" value="P:DNA recombination"/>
    <property type="evidence" value="ECO:0007669"/>
    <property type="project" value="UniProtKB-UniRule"/>
</dbReference>
<dbReference type="PIRSF" id="PIRSF002070">
    <property type="entry name" value="SSB"/>
    <property type="match status" value="1"/>
</dbReference>
<comment type="caution">
    <text evidence="2">Lacks conserved residue(s) required for the propagation of feature annotation.</text>
</comment>
<protein>
    <recommendedName>
        <fullName evidence="2 3">Single-stranded DNA-binding protein</fullName>
        <shortName evidence="2">SSB</shortName>
    </recommendedName>
</protein>
<comment type="function">
    <text evidence="2">Plays an important role in DNA replication, recombination and repair. Binds to ssDNA and to an array of partner proteins to recruit them to their sites of action during DNA metabolism.</text>
</comment>
<dbReference type="InterPro" id="IPR012340">
    <property type="entry name" value="NA-bd_OB-fold"/>
</dbReference>
<dbReference type="PANTHER" id="PTHR10302">
    <property type="entry name" value="SINGLE-STRANDED DNA-BINDING PROTEIN"/>
    <property type="match status" value="1"/>
</dbReference>
<dbReference type="RefSeq" id="WP_170077656.1">
    <property type="nucleotide sequence ID" value="NZ_JABAFA010000025.1"/>
</dbReference>
<feature type="compositionally biased region" description="Low complexity" evidence="4">
    <location>
        <begin position="124"/>
        <end position="139"/>
    </location>
</feature>
<keyword evidence="2" id="KW-0234">DNA repair</keyword>
<dbReference type="HAMAP" id="MF_00984">
    <property type="entry name" value="SSB"/>
    <property type="match status" value="1"/>
</dbReference>
<keyword evidence="2" id="KW-0227">DNA damage</keyword>
<evidence type="ECO:0000256" key="3">
    <source>
        <dbReference type="PIRNR" id="PIRNR002070"/>
    </source>
</evidence>
<dbReference type="GO" id="GO:0006260">
    <property type="term" value="P:DNA replication"/>
    <property type="evidence" value="ECO:0007669"/>
    <property type="project" value="UniProtKB-UniRule"/>
</dbReference>
<evidence type="ECO:0000256" key="4">
    <source>
        <dbReference type="SAM" id="MobiDB-lite"/>
    </source>
</evidence>
<keyword evidence="2" id="KW-0233">DNA recombination</keyword>
<dbReference type="InterPro" id="IPR011344">
    <property type="entry name" value="ssDNA-bd"/>
</dbReference>
<dbReference type="GO" id="GO:0009295">
    <property type="term" value="C:nucleoid"/>
    <property type="evidence" value="ECO:0007669"/>
    <property type="project" value="TreeGrafter"/>
</dbReference>
<dbReference type="Gene3D" id="2.40.50.140">
    <property type="entry name" value="Nucleic acid-binding proteins"/>
    <property type="match status" value="1"/>
</dbReference>
<dbReference type="PANTHER" id="PTHR10302:SF27">
    <property type="entry name" value="SINGLE-STRANDED DNA-BINDING PROTEIN"/>
    <property type="match status" value="1"/>
</dbReference>
<accession>A0A848BE28</accession>
<dbReference type="Proteomes" id="UP000543804">
    <property type="component" value="Unassembled WGS sequence"/>
</dbReference>
<keyword evidence="2" id="KW-0235">DNA replication</keyword>
<dbReference type="InterPro" id="IPR000424">
    <property type="entry name" value="Primosome_PriB/ssb"/>
</dbReference>
<dbReference type="EMBL" id="JABAFA010000025">
    <property type="protein sequence ID" value="NMD99281.1"/>
    <property type="molecule type" value="Genomic_DNA"/>
</dbReference>
<evidence type="ECO:0000313" key="5">
    <source>
        <dbReference type="EMBL" id="NMD99281.1"/>
    </source>
</evidence>
<dbReference type="Pfam" id="PF00436">
    <property type="entry name" value="SSB"/>
    <property type="match status" value="1"/>
</dbReference>
<name>A0A848BE28_9FIRM</name>
<proteinExistence type="inferred from homology"/>
<dbReference type="GO" id="GO:0003697">
    <property type="term" value="F:single-stranded DNA binding"/>
    <property type="evidence" value="ECO:0007669"/>
    <property type="project" value="UniProtKB-UniRule"/>
</dbReference>
<evidence type="ECO:0000256" key="1">
    <source>
        <dbReference type="ARBA" id="ARBA00023125"/>
    </source>
</evidence>
<dbReference type="CDD" id="cd04496">
    <property type="entry name" value="SSB_OBF"/>
    <property type="match status" value="1"/>
</dbReference>
<dbReference type="GO" id="GO:0006281">
    <property type="term" value="P:DNA repair"/>
    <property type="evidence" value="ECO:0007669"/>
    <property type="project" value="UniProtKB-UniRule"/>
</dbReference>
<keyword evidence="1 2" id="KW-0238">DNA-binding</keyword>
<evidence type="ECO:0000256" key="2">
    <source>
        <dbReference type="HAMAP-Rule" id="MF_00984"/>
    </source>
</evidence>
<dbReference type="PROSITE" id="PS50935">
    <property type="entry name" value="SSB"/>
    <property type="match status" value="1"/>
</dbReference>
<feature type="region of interest" description="Disordered" evidence="4">
    <location>
        <begin position="106"/>
        <end position="151"/>
    </location>
</feature>
<dbReference type="NCBIfam" id="TIGR00621">
    <property type="entry name" value="ssb"/>
    <property type="match status" value="1"/>
</dbReference>